<reference evidence="10" key="1">
    <citation type="submission" date="2012-11" db="EMBL/GenBank/DDBJ databases">
        <authorList>
            <person name="Lucero-Rivera Y.E."/>
            <person name="Tovar-Ramirez D."/>
        </authorList>
    </citation>
    <scope>NUCLEOTIDE SEQUENCE</scope>
    <source>
        <tissue evidence="10">Salivary gland</tissue>
    </source>
</reference>
<evidence type="ECO:0000256" key="5">
    <source>
        <dbReference type="ARBA" id="ARBA00023098"/>
    </source>
</evidence>
<evidence type="ECO:0000256" key="2">
    <source>
        <dbReference type="ARBA" id="ARBA00022729"/>
    </source>
</evidence>
<dbReference type="InterPro" id="IPR006693">
    <property type="entry name" value="AB_hydrolase_lipase"/>
</dbReference>
<dbReference type="GO" id="GO:0016787">
    <property type="term" value="F:hydrolase activity"/>
    <property type="evidence" value="ECO:0007669"/>
    <property type="project" value="UniProtKB-KW"/>
</dbReference>
<dbReference type="InterPro" id="IPR000073">
    <property type="entry name" value="AB_hydrolase_1"/>
</dbReference>
<keyword evidence="6" id="KW-0325">Glycoprotein</keyword>
<protein>
    <submittedName>
        <fullName evidence="10">Putative triglyceride lipase-cholesterol esterase</fullName>
    </submittedName>
</protein>
<feature type="non-terminal residue" evidence="10">
    <location>
        <position position="1"/>
    </location>
</feature>
<evidence type="ECO:0000313" key="10">
    <source>
        <dbReference type="EMBL" id="JAA64027.1"/>
    </source>
</evidence>
<evidence type="ECO:0000256" key="6">
    <source>
        <dbReference type="ARBA" id="ARBA00023180"/>
    </source>
</evidence>
<evidence type="ECO:0000256" key="3">
    <source>
        <dbReference type="ARBA" id="ARBA00022801"/>
    </source>
</evidence>
<evidence type="ECO:0000259" key="8">
    <source>
        <dbReference type="Pfam" id="PF00561"/>
    </source>
</evidence>
<dbReference type="PANTHER" id="PTHR11005">
    <property type="entry name" value="LYSOSOMAL ACID LIPASE-RELATED"/>
    <property type="match status" value="1"/>
</dbReference>
<feature type="domain" description="AB hydrolase-1" evidence="8">
    <location>
        <begin position="169"/>
        <end position="441"/>
    </location>
</feature>
<dbReference type="FunFam" id="3.40.50.1820:FF:000057">
    <property type="entry name" value="Lipase"/>
    <property type="match status" value="1"/>
</dbReference>
<name>L7MJP0_RHIPC</name>
<dbReference type="EMBL" id="GACK01001007">
    <property type="protein sequence ID" value="JAA64027.1"/>
    <property type="molecule type" value="mRNA"/>
</dbReference>
<keyword evidence="3" id="KW-0378">Hydrolase</keyword>
<dbReference type="Pfam" id="PF00561">
    <property type="entry name" value="Abhydrolase_1"/>
    <property type="match status" value="1"/>
</dbReference>
<proteinExistence type="evidence at transcript level"/>
<keyword evidence="4" id="KW-0442">Lipid degradation</keyword>
<keyword evidence="5" id="KW-0443">Lipid metabolism</keyword>
<keyword evidence="2" id="KW-0732">Signal</keyword>
<comment type="similarity">
    <text evidence="1">Belongs to the AB hydrolase superfamily. Lipase family.</text>
</comment>
<feature type="region of interest" description="Disordered" evidence="7">
    <location>
        <begin position="69"/>
        <end position="90"/>
    </location>
</feature>
<reference evidence="10" key="2">
    <citation type="journal article" date="2015" name="J. Proteomics">
        <title>Sexual differences in the sialomes of the zebra tick, Rhipicephalus pulchellus.</title>
        <authorList>
            <person name="Tan A.W."/>
            <person name="Francischetti I.M."/>
            <person name="Slovak M."/>
            <person name="Kini R.M."/>
            <person name="Ribeiro J.M."/>
        </authorList>
    </citation>
    <scope>NUCLEOTIDE SEQUENCE</scope>
    <source>
        <tissue evidence="10">Salivary gland</tissue>
    </source>
</reference>
<evidence type="ECO:0000259" key="9">
    <source>
        <dbReference type="Pfam" id="PF04083"/>
    </source>
</evidence>
<organism evidence="10">
    <name type="scientific">Rhipicephalus pulchellus</name>
    <name type="common">Yellow backed tick</name>
    <name type="synonym">Dermacentor pulchellus</name>
    <dbReference type="NCBI Taxonomy" id="72859"/>
    <lineage>
        <taxon>Eukaryota</taxon>
        <taxon>Metazoa</taxon>
        <taxon>Ecdysozoa</taxon>
        <taxon>Arthropoda</taxon>
        <taxon>Chelicerata</taxon>
        <taxon>Arachnida</taxon>
        <taxon>Acari</taxon>
        <taxon>Parasitiformes</taxon>
        <taxon>Ixodida</taxon>
        <taxon>Ixodoidea</taxon>
        <taxon>Ixodidae</taxon>
        <taxon>Rhipicephalinae</taxon>
        <taxon>Rhipicephalus</taxon>
        <taxon>Rhipicephalus</taxon>
    </lineage>
</organism>
<feature type="domain" description="Partial AB-hydrolase lipase" evidence="9">
    <location>
        <begin position="97"/>
        <end position="160"/>
    </location>
</feature>
<accession>L7MJP0</accession>
<dbReference type="GO" id="GO:0016042">
    <property type="term" value="P:lipid catabolic process"/>
    <property type="evidence" value="ECO:0007669"/>
    <property type="project" value="UniProtKB-KW"/>
</dbReference>
<dbReference type="InterPro" id="IPR029058">
    <property type="entry name" value="AB_hydrolase_fold"/>
</dbReference>
<dbReference type="SUPFAM" id="SSF53474">
    <property type="entry name" value="alpha/beta-Hydrolases"/>
    <property type="match status" value="1"/>
</dbReference>
<evidence type="ECO:0000256" key="4">
    <source>
        <dbReference type="ARBA" id="ARBA00022963"/>
    </source>
</evidence>
<dbReference type="AlphaFoldDB" id="L7MJP0"/>
<dbReference type="Gene3D" id="3.40.50.1820">
    <property type="entry name" value="alpha/beta hydrolase"/>
    <property type="match status" value="1"/>
</dbReference>
<dbReference type="Pfam" id="PF04083">
    <property type="entry name" value="Abhydro_lipase"/>
    <property type="match status" value="1"/>
</dbReference>
<evidence type="ECO:0000256" key="7">
    <source>
        <dbReference type="SAM" id="MobiDB-lite"/>
    </source>
</evidence>
<evidence type="ECO:0000256" key="1">
    <source>
        <dbReference type="ARBA" id="ARBA00010701"/>
    </source>
</evidence>
<sequence length="482" mass="55183">TVSLIRQHENIFCRRNKINKGATKLKINAENHVSVRASHTQDMWRARSLCLPLFFAFISLANTLPKLTPSIPSPKPPLHRPSPKPKPALIKNNYRNVSQLITSSGYPVREYNVTTGDSYILMIQRIPRGREEPRGKRKRKPVAFLMTGLLSSSADYVVNLPGQSLGFILADNGFDVWLGNVRGTIYSSHEHLKKWQTRYWDFSFDEMIHFDLPDQIDFILRKTRQSSLLYVGWSQGSLIMFGLLASKPHYNQKVRLFNAIAPVAYLGHMTSEVSEIVPFADFLNGLLQMTLHGAFLEPSGPVFEQIKEEECGSSKQGPACKAAFKLFNGGFPVEMNKTRFPVYMYNNPAGSSVRNMYHFAQIIRDNRCQMFDWGPLKNMKIYGQKRPPEYDLTKVTAPVALYWSVGDVLARPTDVRHLANRLPNVVLSYKVPVRGFTHIDFMWSIEAKYHLYKKILYMMQQYSQEQSEQLPSLSTNRSTVHV</sequence>